<dbReference type="InterPro" id="IPR056950">
    <property type="entry name" value="Phage_tail_terminator_3"/>
</dbReference>
<reference evidence="1" key="2">
    <citation type="submission" date="2018-07" db="EMBL/GenBank/DDBJ databases">
        <authorList>
            <consortium name="GenomeTrakr network: Whole genome sequencing for foodborne pathogen traceback"/>
        </authorList>
    </citation>
    <scope>NUCLEOTIDE SEQUENCE</scope>
    <source>
        <strain evidence="1">WAPHL-SAL-A00373</strain>
    </source>
</reference>
<gene>
    <name evidence="1" type="ORF">EQ43_23475</name>
    <name evidence="2" type="ORF">G2828_22675</name>
    <name evidence="3" type="ORF">G3V28_004105</name>
</gene>
<organism evidence="2">
    <name type="scientific">Salmonella enterica subsp. enterica serovar Saintpaul</name>
    <dbReference type="NCBI Taxonomy" id="90105"/>
    <lineage>
        <taxon>Bacteria</taxon>
        <taxon>Pseudomonadati</taxon>
        <taxon>Pseudomonadota</taxon>
        <taxon>Gammaproteobacteria</taxon>
        <taxon>Enterobacterales</taxon>
        <taxon>Enterobacteriaceae</taxon>
        <taxon>Salmonella</taxon>
    </lineage>
</organism>
<accession>A0A5V9XGI0</accession>
<comment type="caution">
    <text evidence="2">The sequence shown here is derived from an EMBL/GenBank/DDBJ whole genome shotgun (WGS) entry which is preliminary data.</text>
</comment>
<evidence type="ECO:0000313" key="2">
    <source>
        <dbReference type="EMBL" id="HAE0608537.1"/>
    </source>
</evidence>
<dbReference type="Pfam" id="PF23842">
    <property type="entry name" value="Phage_tail_terminator_3"/>
    <property type="match status" value="1"/>
</dbReference>
<name>A0A5V9XGI0_SALET</name>
<dbReference type="AlphaFoldDB" id="A0A5V9XGI0"/>
<evidence type="ECO:0000313" key="3">
    <source>
        <dbReference type="EMBL" id="HAE1896760.1"/>
    </source>
</evidence>
<reference evidence="2" key="1">
    <citation type="journal article" date="2018" name="Genome Biol.">
        <title>SKESA: strategic k-mer extension for scrupulous assemblies.</title>
        <authorList>
            <person name="Souvorov A."/>
            <person name="Agarwala R."/>
            <person name="Lipman D.J."/>
        </authorList>
    </citation>
    <scope>NUCLEOTIDE SEQUENCE</scope>
    <source>
        <strain evidence="2">Salmonella enterica</strain>
    </source>
</reference>
<dbReference type="EMBL" id="DAAQRT010000024">
    <property type="protein sequence ID" value="HAE0608537.1"/>
    <property type="molecule type" value="Genomic_DNA"/>
</dbReference>
<dbReference type="EMBL" id="AAHFXK010000017">
    <property type="protein sequence ID" value="EBV6522016.1"/>
    <property type="molecule type" value="Genomic_DNA"/>
</dbReference>
<proteinExistence type="predicted"/>
<protein>
    <submittedName>
        <fullName evidence="2">Uncharacterized protein</fullName>
    </submittedName>
</protein>
<reference evidence="2" key="3">
    <citation type="submission" date="2019-08" db="EMBL/GenBank/DDBJ databases">
        <authorList>
            <consortium name="NCBI Pathogen Detection Project"/>
        </authorList>
    </citation>
    <scope>NUCLEOTIDE SEQUENCE</scope>
    <source>
        <strain evidence="2">Salmonella enterica</strain>
    </source>
</reference>
<evidence type="ECO:0000313" key="1">
    <source>
        <dbReference type="EMBL" id="EBV6522016.1"/>
    </source>
</evidence>
<dbReference type="EMBL" id="DAARCT010000059">
    <property type="protein sequence ID" value="HAE1896760.1"/>
    <property type="molecule type" value="Genomic_DNA"/>
</dbReference>
<dbReference type="RefSeq" id="WP_080100457.1">
    <property type="nucleotide sequence ID" value="NZ_MXXA01000029.1"/>
</dbReference>
<sequence length="128" mass="14673">MTRSEVYNALRAWLQSHGFDVGYRVQSRFWKDSEESAGDRFIVIQQNGGGKPEEAITRDYFRILLLSGQNDSNINQVEDRADAIRQAMIDDYKTECIISMQPIGGITAIQTEEGRYLFDISFQTIISR</sequence>